<evidence type="ECO:0000313" key="2">
    <source>
        <dbReference type="Proteomes" id="UP000243680"/>
    </source>
</evidence>
<dbReference type="AlphaFoldDB" id="A0A1B4LEJ4"/>
<proteinExistence type="predicted"/>
<sequence>MEVRGKRPVDEKYRKLWLTILDLKKTTEPLAAPAYYSNPVVVFELEPDESVVQREEDGDAAVGTVDCLDEEAGGMPIVTGWIRSQC</sequence>
<evidence type="ECO:0000313" key="1">
    <source>
        <dbReference type="EMBL" id="AOJ75597.1"/>
    </source>
</evidence>
<protein>
    <submittedName>
        <fullName evidence="1">Uncharacterized protein</fullName>
    </submittedName>
</protein>
<accession>A0A1B4LEJ4</accession>
<name>A0A1B4LEJ4_9BURK</name>
<dbReference type="EMBL" id="CP013420">
    <property type="protein sequence ID" value="AOJ75597.1"/>
    <property type="molecule type" value="Genomic_DNA"/>
</dbReference>
<organism evidence="1 2">
    <name type="scientific">Burkholderia ubonensis</name>
    <dbReference type="NCBI Taxonomy" id="101571"/>
    <lineage>
        <taxon>Bacteria</taxon>
        <taxon>Pseudomonadati</taxon>
        <taxon>Pseudomonadota</taxon>
        <taxon>Betaproteobacteria</taxon>
        <taxon>Burkholderiales</taxon>
        <taxon>Burkholderiaceae</taxon>
        <taxon>Burkholderia</taxon>
        <taxon>Burkholderia cepacia complex</taxon>
    </lineage>
</organism>
<dbReference type="Proteomes" id="UP000243680">
    <property type="component" value="Chromosome 1"/>
</dbReference>
<gene>
    <name evidence="1" type="ORF">WJ35_11380</name>
</gene>
<reference evidence="1 2" key="1">
    <citation type="submission" date="2015-12" db="EMBL/GenBank/DDBJ databases">
        <title>Diversity of Burkholderia near neighbor genomes.</title>
        <authorList>
            <person name="Sahl J."/>
            <person name="Wagner D."/>
            <person name="Keim P."/>
        </authorList>
    </citation>
    <scope>NUCLEOTIDE SEQUENCE [LARGE SCALE GENOMIC DNA]</scope>
    <source>
        <strain evidence="1 2">MSMB0783</strain>
    </source>
</reference>